<name>A0ABQ8DVM9_BRANA</name>
<keyword evidence="5" id="KW-1185">Reference proteome</keyword>
<feature type="compositionally biased region" description="Polar residues" evidence="2">
    <location>
        <begin position="325"/>
        <end position="340"/>
    </location>
</feature>
<dbReference type="PANTHER" id="PTHR35689:SF1">
    <property type="entry name" value="EARLY ENDOSOME ANTIGEN"/>
    <property type="match status" value="1"/>
</dbReference>
<keyword evidence="3" id="KW-1133">Transmembrane helix</keyword>
<proteinExistence type="predicted"/>
<evidence type="ECO:0000313" key="5">
    <source>
        <dbReference type="Proteomes" id="UP000824890"/>
    </source>
</evidence>
<feature type="transmembrane region" description="Helical" evidence="3">
    <location>
        <begin position="175"/>
        <end position="198"/>
    </location>
</feature>
<dbReference type="EMBL" id="JAGKQM010000003">
    <property type="protein sequence ID" value="KAH0933403.1"/>
    <property type="molecule type" value="Genomic_DNA"/>
</dbReference>
<dbReference type="PANTHER" id="PTHR35689">
    <property type="entry name" value="EARLY ENDOSOME ANTIGEN"/>
    <property type="match status" value="1"/>
</dbReference>
<keyword evidence="1" id="KW-0175">Coiled coil</keyword>
<evidence type="ECO:0000256" key="2">
    <source>
        <dbReference type="SAM" id="MobiDB-lite"/>
    </source>
</evidence>
<comment type="caution">
    <text evidence="4">The sequence shown here is derived from an EMBL/GenBank/DDBJ whole genome shotgun (WGS) entry which is preliminary data.</text>
</comment>
<evidence type="ECO:0000313" key="4">
    <source>
        <dbReference type="EMBL" id="KAH0933403.1"/>
    </source>
</evidence>
<dbReference type="Proteomes" id="UP000824890">
    <property type="component" value="Unassembled WGS sequence"/>
</dbReference>
<keyword evidence="3" id="KW-0812">Transmembrane</keyword>
<protein>
    <submittedName>
        <fullName evidence="4">Uncharacterized protein</fullName>
    </submittedName>
</protein>
<keyword evidence="3" id="KW-0472">Membrane</keyword>
<sequence length="386" mass="44876">MRSERIDSDETETRRRMNLSPEVDDYIKDTIDHSLGLPISIESLQKKLLTAEESQRRLRDQYLALLSRSKEKDQVLDRVRSEASMNAQALKKFVEENQKLAEECGNLLRQCKKWERECLLYHQDRDALMEFGNESDERARDAEARVRELEEEVARMSEELQLCKQRQIGIEQVRIFILFIAFTSYLFSSKYNVFVFFINFNLNVFSFFPPQKVDNNCSPQEEDLLDSVLGSLISKDENTIGRLFLEANVQDQSCQALLSKWDRLKPSTQKVLSLVSVAKKFEKERECIIQNLAKAEQEAELVSIQNRKLDKENRKLLRQQQQQQSPLGSSETSHKSASTKSNKRRCPKMMSSPIEKMLEFSGSPEISRKPLTPVWDNSADSRMNMK</sequence>
<gene>
    <name evidence="4" type="ORF">HID58_010520</name>
</gene>
<feature type="coiled-coil region" evidence="1">
    <location>
        <begin position="278"/>
        <end position="314"/>
    </location>
</feature>
<evidence type="ECO:0000256" key="3">
    <source>
        <dbReference type="SAM" id="Phobius"/>
    </source>
</evidence>
<feature type="region of interest" description="Disordered" evidence="2">
    <location>
        <begin position="315"/>
        <end position="386"/>
    </location>
</feature>
<feature type="coiled-coil region" evidence="1">
    <location>
        <begin position="90"/>
        <end position="166"/>
    </location>
</feature>
<evidence type="ECO:0000256" key="1">
    <source>
        <dbReference type="SAM" id="Coils"/>
    </source>
</evidence>
<organism evidence="4 5">
    <name type="scientific">Brassica napus</name>
    <name type="common">Rape</name>
    <dbReference type="NCBI Taxonomy" id="3708"/>
    <lineage>
        <taxon>Eukaryota</taxon>
        <taxon>Viridiplantae</taxon>
        <taxon>Streptophyta</taxon>
        <taxon>Embryophyta</taxon>
        <taxon>Tracheophyta</taxon>
        <taxon>Spermatophyta</taxon>
        <taxon>Magnoliopsida</taxon>
        <taxon>eudicotyledons</taxon>
        <taxon>Gunneridae</taxon>
        <taxon>Pentapetalae</taxon>
        <taxon>rosids</taxon>
        <taxon>malvids</taxon>
        <taxon>Brassicales</taxon>
        <taxon>Brassicaceae</taxon>
        <taxon>Brassiceae</taxon>
        <taxon>Brassica</taxon>
    </lineage>
</organism>
<accession>A0ABQ8DVM9</accession>
<reference evidence="4 5" key="1">
    <citation type="submission" date="2021-05" db="EMBL/GenBank/DDBJ databases">
        <title>Genome Assembly of Synthetic Allotetraploid Brassica napus Reveals Homoeologous Exchanges between Subgenomes.</title>
        <authorList>
            <person name="Davis J.T."/>
        </authorList>
    </citation>
    <scope>NUCLEOTIDE SEQUENCE [LARGE SCALE GENOMIC DNA]</scope>
    <source>
        <strain evidence="5">cv. Da-Ae</strain>
        <tissue evidence="4">Seedling</tissue>
    </source>
</reference>